<evidence type="ECO:0000256" key="2">
    <source>
        <dbReference type="ARBA" id="ARBA00004123"/>
    </source>
</evidence>
<dbReference type="PANTHER" id="PTHR16056">
    <property type="entry name" value="REGULATOR OF MICROTUBULE DYNAMICS PROTEIN"/>
    <property type="match status" value="1"/>
</dbReference>
<comment type="similarity">
    <text evidence="3 5">Belongs to the IPI1/TEX10 family.</text>
</comment>
<sequence length="667" mass="77076">MPKSSSKKKKEKNADFQKTKLKVGKKKVVDPSQETDTSFKSKSIVIPTQSILKQENNVELKNSKNISLSTLLAQLNHHNTGVKKDALSGLGDLIGLHPQILVSQLSLIMDGLCKLYLDEDASVRKKLLQFLTSYLVPIDKKMIDWSPFLHTIVIYLGSAMTHIFEDIRQDSIKFLNCWLQIEPLLAIKFMDQILPNYLNLLKIQNQNLDSANPSGLGLKGNLNQSKQSMWSPTTRVEILNSLHQYLKQLTKFDLPSNWYFSNWVQSDLSLVLDECSEINNYNYLLSNSSSIHNRLSTNQLNQLIQQLNSLFPFLMSTWVELASTQFQHYNLSNRSIPVQLETLSTILQLLILEARLTNSLSNQPNFTKIKKEWLIKFQSIEKSVLIYFPFFNEIEVPNMVKGLVVNMNVMICELVGMFWLYRMDDESKKGSKSEDEDDEDEEEDKTELNLIYQFISELINNESQINLELFKMIQPGIWWLMNSNNLEISSDLLKDLFKFSLNMGGASSQLIKLNCLSFIWRILQIQSHSHYTGTFMVNSTSIKSDFFKFLLDLIDFAFEKVQFDNKGNNKSEYFKLSIKIINWSLLNYPSEELNEVIQKLTSKLEYLLQTDNSALFQQIPLDIQLLLVQLLPNLPNLSDTLNYQLKHWSQQNKILDSTICNRLSQLH</sequence>
<dbReference type="EMBL" id="KQ964481">
    <property type="protein sequence ID" value="KXN71191.1"/>
    <property type="molecule type" value="Genomic_DNA"/>
</dbReference>
<evidence type="ECO:0000256" key="1">
    <source>
        <dbReference type="ARBA" id="ARBA00002355"/>
    </source>
</evidence>
<dbReference type="AlphaFoldDB" id="A0A137P8D4"/>
<dbReference type="InterPro" id="IPR011989">
    <property type="entry name" value="ARM-like"/>
</dbReference>
<dbReference type="Proteomes" id="UP000070444">
    <property type="component" value="Unassembled WGS sequence"/>
</dbReference>
<name>A0A137P8D4_CONC2</name>
<dbReference type="GO" id="GO:0006364">
    <property type="term" value="P:rRNA processing"/>
    <property type="evidence" value="ECO:0007669"/>
    <property type="project" value="UniProtKB-UniRule"/>
</dbReference>
<comment type="subcellular location">
    <subcellularLocation>
        <location evidence="2 5">Nucleus</location>
    </subcellularLocation>
</comment>
<gene>
    <name evidence="8" type="ORF">CONCODRAFT_17083</name>
</gene>
<evidence type="ECO:0000256" key="3">
    <source>
        <dbReference type="ARBA" id="ARBA00006427"/>
    </source>
</evidence>
<dbReference type="InterPro" id="IPR024679">
    <property type="entry name" value="Ipi1_N"/>
</dbReference>
<feature type="compositionally biased region" description="Basic residues" evidence="6">
    <location>
        <begin position="1"/>
        <end position="11"/>
    </location>
</feature>
<organism evidence="8 9">
    <name type="scientific">Conidiobolus coronatus (strain ATCC 28846 / CBS 209.66 / NRRL 28638)</name>
    <name type="common">Delacroixia coronata</name>
    <dbReference type="NCBI Taxonomy" id="796925"/>
    <lineage>
        <taxon>Eukaryota</taxon>
        <taxon>Fungi</taxon>
        <taxon>Fungi incertae sedis</taxon>
        <taxon>Zoopagomycota</taxon>
        <taxon>Entomophthoromycotina</taxon>
        <taxon>Entomophthoromycetes</taxon>
        <taxon>Entomophthorales</taxon>
        <taxon>Ancylistaceae</taxon>
        <taxon>Conidiobolus</taxon>
    </lineage>
</organism>
<comment type="function">
    <text evidence="1 5">Component of the RIX1 complex required for processing of ITS2 sequences from 35S pre-rRNA.</text>
</comment>
<dbReference type="OrthoDB" id="361362at2759"/>
<proteinExistence type="inferred from homology"/>
<keyword evidence="5" id="KW-0690">Ribosome biogenesis</keyword>
<dbReference type="SUPFAM" id="SSF48371">
    <property type="entry name" value="ARM repeat"/>
    <property type="match status" value="1"/>
</dbReference>
<comment type="subunit">
    <text evidence="5">Component of the RIX1 complex.</text>
</comment>
<accession>A0A137P8D4</accession>
<evidence type="ECO:0000256" key="4">
    <source>
        <dbReference type="ARBA" id="ARBA00023242"/>
    </source>
</evidence>
<dbReference type="Pfam" id="PF12333">
    <property type="entry name" value="Ipi1_N"/>
    <property type="match status" value="1"/>
</dbReference>
<feature type="domain" description="Pre-rRNA-processing protein Ipi1 N-terminal" evidence="7">
    <location>
        <begin position="145"/>
        <end position="246"/>
    </location>
</feature>
<keyword evidence="4 5" id="KW-0539">Nucleus</keyword>
<reference evidence="8 9" key="1">
    <citation type="journal article" date="2015" name="Genome Biol. Evol.">
        <title>Phylogenomic analyses indicate that early fungi evolved digesting cell walls of algal ancestors of land plants.</title>
        <authorList>
            <person name="Chang Y."/>
            <person name="Wang S."/>
            <person name="Sekimoto S."/>
            <person name="Aerts A.L."/>
            <person name="Choi C."/>
            <person name="Clum A."/>
            <person name="LaButti K.M."/>
            <person name="Lindquist E.A."/>
            <person name="Yee Ngan C."/>
            <person name="Ohm R.A."/>
            <person name="Salamov A.A."/>
            <person name="Grigoriev I.V."/>
            <person name="Spatafora J.W."/>
            <person name="Berbee M.L."/>
        </authorList>
    </citation>
    <scope>NUCLEOTIDE SEQUENCE [LARGE SCALE GENOMIC DNA]</scope>
    <source>
        <strain evidence="8 9">NRRL 28638</strain>
    </source>
</reference>
<evidence type="ECO:0000256" key="5">
    <source>
        <dbReference type="RuleBase" id="RU368021"/>
    </source>
</evidence>
<keyword evidence="5" id="KW-0698">rRNA processing</keyword>
<keyword evidence="9" id="KW-1185">Reference proteome</keyword>
<evidence type="ECO:0000256" key="6">
    <source>
        <dbReference type="SAM" id="MobiDB-lite"/>
    </source>
</evidence>
<dbReference type="GO" id="GO:0005634">
    <property type="term" value="C:nucleus"/>
    <property type="evidence" value="ECO:0007669"/>
    <property type="project" value="UniProtKB-SubCell"/>
</dbReference>
<dbReference type="STRING" id="796925.A0A137P8D4"/>
<dbReference type="Gene3D" id="1.25.10.10">
    <property type="entry name" value="Leucine-rich Repeat Variant"/>
    <property type="match status" value="1"/>
</dbReference>
<dbReference type="GO" id="GO:0120330">
    <property type="term" value="C:rixosome complex"/>
    <property type="evidence" value="ECO:0007669"/>
    <property type="project" value="UniProtKB-UniRule"/>
</dbReference>
<evidence type="ECO:0000259" key="7">
    <source>
        <dbReference type="Pfam" id="PF12333"/>
    </source>
</evidence>
<feature type="region of interest" description="Disordered" evidence="6">
    <location>
        <begin position="1"/>
        <end position="35"/>
    </location>
</feature>
<evidence type="ECO:0000313" key="8">
    <source>
        <dbReference type="EMBL" id="KXN71191.1"/>
    </source>
</evidence>
<dbReference type="InterPro" id="IPR016024">
    <property type="entry name" value="ARM-type_fold"/>
</dbReference>
<protein>
    <recommendedName>
        <fullName evidence="5">Pre-rRNA-processing protein</fullName>
    </recommendedName>
</protein>
<dbReference type="PANTHER" id="PTHR16056:SF2">
    <property type="entry name" value="TESTIS-EXPRESSED PROTEIN 10"/>
    <property type="match status" value="1"/>
</dbReference>
<evidence type="ECO:0000313" key="9">
    <source>
        <dbReference type="Proteomes" id="UP000070444"/>
    </source>
</evidence>